<accession>A0AAD5LVR6</accession>
<gene>
    <name evidence="1" type="ORF">KIN20_002480</name>
</gene>
<protein>
    <submittedName>
        <fullName evidence="1">Uncharacterized protein</fullName>
    </submittedName>
</protein>
<evidence type="ECO:0000313" key="1">
    <source>
        <dbReference type="EMBL" id="KAJ1347430.1"/>
    </source>
</evidence>
<sequence length="55" mass="6445">MQPDNARALSICGYFDDVQRKRLAGYSDSSKIAKFCHHEEAHLKVYTWDDRLTEQ</sequence>
<feature type="non-terminal residue" evidence="1">
    <location>
        <position position="55"/>
    </location>
</feature>
<dbReference type="AlphaFoldDB" id="A0AAD5LVR6"/>
<dbReference type="Proteomes" id="UP001196413">
    <property type="component" value="Unassembled WGS sequence"/>
</dbReference>
<keyword evidence="2" id="KW-1185">Reference proteome</keyword>
<dbReference type="EMBL" id="JAHQIW010000312">
    <property type="protein sequence ID" value="KAJ1347430.1"/>
    <property type="molecule type" value="Genomic_DNA"/>
</dbReference>
<organism evidence="1 2">
    <name type="scientific">Parelaphostrongylus tenuis</name>
    <name type="common">Meningeal worm</name>
    <dbReference type="NCBI Taxonomy" id="148309"/>
    <lineage>
        <taxon>Eukaryota</taxon>
        <taxon>Metazoa</taxon>
        <taxon>Ecdysozoa</taxon>
        <taxon>Nematoda</taxon>
        <taxon>Chromadorea</taxon>
        <taxon>Rhabditida</taxon>
        <taxon>Rhabditina</taxon>
        <taxon>Rhabditomorpha</taxon>
        <taxon>Strongyloidea</taxon>
        <taxon>Metastrongylidae</taxon>
        <taxon>Parelaphostrongylus</taxon>
    </lineage>
</organism>
<reference evidence="1" key="1">
    <citation type="submission" date="2021-06" db="EMBL/GenBank/DDBJ databases">
        <title>Parelaphostrongylus tenuis whole genome reference sequence.</title>
        <authorList>
            <person name="Garwood T.J."/>
            <person name="Larsen P.A."/>
            <person name="Fountain-Jones N.M."/>
            <person name="Garbe J.R."/>
            <person name="Macchietto M.G."/>
            <person name="Kania S.A."/>
            <person name="Gerhold R.W."/>
            <person name="Richards J.E."/>
            <person name="Wolf T.M."/>
        </authorList>
    </citation>
    <scope>NUCLEOTIDE SEQUENCE</scope>
    <source>
        <strain evidence="1">MNPRO001-30</strain>
        <tissue evidence="1">Meninges</tissue>
    </source>
</reference>
<comment type="caution">
    <text evidence="1">The sequence shown here is derived from an EMBL/GenBank/DDBJ whole genome shotgun (WGS) entry which is preliminary data.</text>
</comment>
<proteinExistence type="predicted"/>
<evidence type="ECO:0000313" key="2">
    <source>
        <dbReference type="Proteomes" id="UP001196413"/>
    </source>
</evidence>
<name>A0AAD5LVR6_PARTN</name>